<accession>A0ABX8R1V7</accession>
<proteinExistence type="predicted"/>
<protein>
    <recommendedName>
        <fullName evidence="2">DUF7224 domain-containing protein</fullName>
    </recommendedName>
</protein>
<feature type="transmembrane region" description="Helical" evidence="1">
    <location>
        <begin position="221"/>
        <end position="242"/>
    </location>
</feature>
<evidence type="ECO:0000313" key="4">
    <source>
        <dbReference type="Proteomes" id="UP001049518"/>
    </source>
</evidence>
<keyword evidence="1" id="KW-1133">Transmembrane helix</keyword>
<evidence type="ECO:0000259" key="2">
    <source>
        <dbReference type="Pfam" id="PF23866"/>
    </source>
</evidence>
<evidence type="ECO:0000313" key="3">
    <source>
        <dbReference type="EMBL" id="QXJ24536.1"/>
    </source>
</evidence>
<feature type="transmembrane region" description="Helical" evidence="1">
    <location>
        <begin position="48"/>
        <end position="66"/>
    </location>
</feature>
<feature type="transmembrane region" description="Helical" evidence="1">
    <location>
        <begin position="148"/>
        <end position="167"/>
    </location>
</feature>
<keyword evidence="1" id="KW-0472">Membrane</keyword>
<evidence type="ECO:0000256" key="1">
    <source>
        <dbReference type="SAM" id="Phobius"/>
    </source>
</evidence>
<feature type="transmembrane region" description="Helical" evidence="1">
    <location>
        <begin position="121"/>
        <end position="141"/>
    </location>
</feature>
<dbReference type="Pfam" id="PF23866">
    <property type="entry name" value="DUF7224"/>
    <property type="match status" value="1"/>
</dbReference>
<feature type="transmembrane region" description="Helical" evidence="1">
    <location>
        <begin position="196"/>
        <end position="214"/>
    </location>
</feature>
<organism evidence="3 4">
    <name type="scientific">Actinomadura graeca</name>
    <dbReference type="NCBI Taxonomy" id="2750812"/>
    <lineage>
        <taxon>Bacteria</taxon>
        <taxon>Bacillati</taxon>
        <taxon>Actinomycetota</taxon>
        <taxon>Actinomycetes</taxon>
        <taxon>Streptosporangiales</taxon>
        <taxon>Thermomonosporaceae</taxon>
        <taxon>Actinomadura</taxon>
    </lineage>
</organism>
<reference evidence="3" key="1">
    <citation type="submission" date="2020-07" db="EMBL/GenBank/DDBJ databases">
        <authorList>
            <person name="Tarantini F.S."/>
            <person name="Hong K.W."/>
            <person name="Chan K.G."/>
        </authorList>
    </citation>
    <scope>NUCLEOTIDE SEQUENCE</scope>
    <source>
        <strain evidence="3">32-07</strain>
    </source>
</reference>
<dbReference type="InterPro" id="IPR055648">
    <property type="entry name" value="DUF7224"/>
</dbReference>
<feature type="transmembrane region" description="Helical" evidence="1">
    <location>
        <begin position="87"/>
        <end position="109"/>
    </location>
</feature>
<keyword evidence="1" id="KW-0812">Transmembrane</keyword>
<dbReference type="EMBL" id="CP059572">
    <property type="protein sequence ID" value="QXJ24536.1"/>
    <property type="molecule type" value="Genomic_DNA"/>
</dbReference>
<name>A0ABX8R1V7_9ACTN</name>
<gene>
    <name evidence="3" type="ORF">AGRA3207_005876</name>
</gene>
<dbReference type="RefSeq" id="WP_231330404.1">
    <property type="nucleotide sequence ID" value="NZ_CP059572.1"/>
</dbReference>
<sequence>MPLHRWLRSAVAVYVMPFFAVYLVILLGDGLDFVEDNWRDGTVKATSAAVLAFSPPLAAIAAWESWRLRRAGVHPGVGVRGPARIMMWSLLPMLGCAAVGMLAAFGALFTKLGDVPGTPDVLVIGTATLVLSSWAVVGFAAGRWSHPAIGVPVLLVAAWFWLAYPVALDPLWLRHLTGYNDGACCRTDAVFDGRVLAAQAVLAGSLLVAAFLVWSSSRRPVLLRASAVLLPLTATVIAIGLVKGLGPYAERPRSSGLVCRTYSRLQVCVWNERRKDLDRDARLIYPAVTRISAAGLPRPERVTEGPADQKTSWSFVAAPDSSEADLVVALAGGFLPSAELDCPKRSAADGGGAYNLVGAWLAVKGGVEPAQLVAKVGDENVAMIQHILARSESAQLSWFRQNLAALTDCDIEPREVSTQ</sequence>
<feature type="domain" description="DUF7224" evidence="2">
    <location>
        <begin position="267"/>
        <end position="409"/>
    </location>
</feature>
<feature type="transmembrane region" description="Helical" evidence="1">
    <location>
        <begin position="7"/>
        <end position="28"/>
    </location>
</feature>
<dbReference type="Proteomes" id="UP001049518">
    <property type="component" value="Chromosome"/>
</dbReference>
<keyword evidence="4" id="KW-1185">Reference proteome</keyword>